<feature type="domain" description="SCD" evidence="2">
    <location>
        <begin position="133"/>
        <end position="215"/>
    </location>
</feature>
<dbReference type="EMBL" id="CP001945">
    <property type="protein sequence ID" value="ADM11372.1"/>
    <property type="molecule type" value="Genomic_DNA"/>
</dbReference>
<dbReference type="PANTHER" id="PTHR11199:SF0">
    <property type="entry name" value="LD34181P-RELATED"/>
    <property type="match status" value="1"/>
</dbReference>
<evidence type="ECO:0000313" key="3">
    <source>
        <dbReference type="EMBL" id="ADM11372.1"/>
    </source>
</evidence>
<dbReference type="Proteomes" id="UP000002313">
    <property type="component" value="Chromosome IV"/>
</dbReference>
<dbReference type="InterPro" id="IPR016024">
    <property type="entry name" value="ARM-type_fold"/>
</dbReference>
<reference evidence="3 4" key="1">
    <citation type="journal article" date="2010" name="Nat. Commun.">
        <title>The complete sequence of the smallest known nuclear genome from the microsporidian Encephalitozoon intestinalis.</title>
        <authorList>
            <person name="Corradi N."/>
            <person name="Pombert J.-F."/>
            <person name="Farinelli L."/>
            <person name="Didier E.S."/>
            <person name="Keeling P.J."/>
        </authorList>
    </citation>
    <scope>NUCLEOTIDE SEQUENCE [LARGE SCALE GENOMIC DNA]</scope>
    <source>
        <strain evidence="3 4">ATCC 50506</strain>
    </source>
</reference>
<dbReference type="GO" id="GO:0008278">
    <property type="term" value="C:cohesin complex"/>
    <property type="evidence" value="ECO:0007669"/>
    <property type="project" value="TreeGrafter"/>
</dbReference>
<dbReference type="GeneID" id="9698972"/>
<dbReference type="SUPFAM" id="SSF48371">
    <property type="entry name" value="ARM repeat"/>
    <property type="match status" value="1"/>
</dbReference>
<organism evidence="3 4">
    <name type="scientific">Encephalitozoon intestinalis (strain ATCC 50506)</name>
    <name type="common">Microsporidian parasite</name>
    <name type="synonym">Septata intestinalis</name>
    <dbReference type="NCBI Taxonomy" id="876142"/>
    <lineage>
        <taxon>Eukaryota</taxon>
        <taxon>Fungi</taxon>
        <taxon>Fungi incertae sedis</taxon>
        <taxon>Microsporidia</taxon>
        <taxon>Unikaryonidae</taxon>
        <taxon>Encephalitozoon</taxon>
    </lineage>
</organism>
<feature type="region of interest" description="Disordered" evidence="1">
    <location>
        <begin position="1"/>
        <end position="20"/>
    </location>
</feature>
<gene>
    <name evidence="3" type="ORF">Eint_040820</name>
</gene>
<evidence type="ECO:0000259" key="2">
    <source>
        <dbReference type="PROSITE" id="PS51425"/>
    </source>
</evidence>
<dbReference type="GO" id="GO:0007062">
    <property type="term" value="P:sister chromatid cohesion"/>
    <property type="evidence" value="ECO:0007669"/>
    <property type="project" value="TreeGrafter"/>
</dbReference>
<sequence>MEKENIPDRTTASNMGDASISPSLLEPSEPGCCPFDVFTPEALVSRFKTYDDCTEDIIKLIRSVHVCQNKIKKLCRVFDSLSNYDTGLIVNLTRDGNRMLRYVSTYLMLNKIKQWVIDGRGFEVVEAMYDEVFLVRFRDVDFNIRAACVEFMCEWIISAPGIFNLPCYLKYIGWALSDKNDSVRRKGISSCTRLVRKKINVQGFVSRFKSRIIELSLYDRSPALRDEGKALCMELYIGGMVSKDDVYKVLRSMNEGDKKGLMSSTIRKILGTEEPSDRSLLENHEGLHELLSNTSLFICSCIPHSGKDVEGFIDFILDFLRTKNSCCQSKSLCYLRILGVLSGSGVDVEKYHRIFEIVKDSRENTAQTVEAISKVDPEVFRRHPDATNRLLEAMKDLLAQYKCEEMFSRFVHLLKKLEKDFPAFVHRVVESLKSSCVEFVHCAIKSFDISESVENNFPSEIKCYAALWKIMSEDYERVNGYEFKKIGNLSVLCDFLLFFREKCIEFGVVNRSVERASDQGECFKIMYDRLSVLIHSQAEDVFTDQKGCISLFKLVDGGLFVDYSSIIFRTCNLELISEFLGKSKSKMNLVSGYFRYLMDVEEKDVDKKVGRLVGSRCSMAKRGLDTEKVVFRGMKELIELRKVFLYDTVLIYFVSSLTANECIIIEQGLEKSRLKASLLRRIREG</sequence>
<reference evidence="3 4" key="2">
    <citation type="journal article" date="2012" name="Proc. Natl. Acad. Sci. U.S.A.">
        <title>Gain and loss of multiple functionally related, horizontally transferred genes in the reduced genomes of two microsporidian parasites.</title>
        <authorList>
            <person name="Pombert J.-F."/>
            <person name="Selman M."/>
            <person name="Burki F."/>
            <person name="Bardell F.T."/>
            <person name="Farinelli L."/>
            <person name="Solter L.F."/>
            <person name="Whitman D.W."/>
            <person name="Weiss L.M."/>
            <person name="Corradi N."/>
            <person name="Keeling P.J."/>
        </authorList>
    </citation>
    <scope>NUCLEOTIDE SEQUENCE [LARGE SCALE GENOMIC DNA]</scope>
    <source>
        <strain evidence="3 4">ATCC 50506</strain>
    </source>
</reference>
<protein>
    <submittedName>
        <fullName evidence="3">Cohesin</fullName>
    </submittedName>
</protein>
<name>E0S6N7_ENCIT</name>
<dbReference type="InterPro" id="IPR039662">
    <property type="entry name" value="Cohesin_Scc3/SA"/>
</dbReference>
<dbReference type="HOGENOM" id="CLU_401714_0_0_1"/>
<evidence type="ECO:0000256" key="1">
    <source>
        <dbReference type="SAM" id="MobiDB-lite"/>
    </source>
</evidence>
<evidence type="ECO:0000313" key="4">
    <source>
        <dbReference type="Proteomes" id="UP000002313"/>
    </source>
</evidence>
<dbReference type="OrthoDB" id="2190075at2759"/>
<dbReference type="KEGG" id="ein:Eint_040820"/>
<keyword evidence="4" id="KW-1185">Reference proteome</keyword>
<dbReference type="GO" id="GO:0005634">
    <property type="term" value="C:nucleus"/>
    <property type="evidence" value="ECO:0007669"/>
    <property type="project" value="TreeGrafter"/>
</dbReference>
<accession>E0S6N7</accession>
<dbReference type="RefSeq" id="XP_003072732.1">
    <property type="nucleotide sequence ID" value="XM_003072686.1"/>
</dbReference>
<dbReference type="Pfam" id="PF21581">
    <property type="entry name" value="SCD"/>
    <property type="match status" value="1"/>
</dbReference>
<proteinExistence type="predicted"/>
<dbReference type="GO" id="GO:0000785">
    <property type="term" value="C:chromatin"/>
    <property type="evidence" value="ECO:0007669"/>
    <property type="project" value="TreeGrafter"/>
</dbReference>
<dbReference type="GO" id="GO:0003682">
    <property type="term" value="F:chromatin binding"/>
    <property type="evidence" value="ECO:0007669"/>
    <property type="project" value="TreeGrafter"/>
</dbReference>
<dbReference type="PROSITE" id="PS51425">
    <property type="entry name" value="SCD"/>
    <property type="match status" value="1"/>
</dbReference>
<dbReference type="AlphaFoldDB" id="E0S6N7"/>
<dbReference type="VEuPathDB" id="MicrosporidiaDB:Eint_040820"/>
<dbReference type="InterPro" id="IPR020839">
    <property type="entry name" value="SCD"/>
</dbReference>
<dbReference type="PANTHER" id="PTHR11199">
    <property type="entry name" value="STROMAL ANTIGEN"/>
    <property type="match status" value="1"/>
</dbReference>